<gene>
    <name evidence="2" type="ORF">FHS03_003772</name>
</gene>
<evidence type="ECO:0000256" key="1">
    <source>
        <dbReference type="SAM" id="SignalP"/>
    </source>
</evidence>
<keyword evidence="1" id="KW-0732">Signal</keyword>
<keyword evidence="3" id="KW-1185">Reference proteome</keyword>
<sequence>MPSVFLALLLCWLSLAAHAAPTADKESYERRRWTLADGAPQQVTTLAQTDDGMLWFASPNGIYSFDGIRFRRATSIYGQRIPSVNISAMKVMPGGLALAYQFGGLSVFTRSGATHYVAGKDYPAGSTLSLAIDRQGVLHAATNSGLVRLRKGRWDRSARTSLCRAWPRISNSTATALYGPTSTTATTPCRSVQTIFAMSSI</sequence>
<dbReference type="SUPFAM" id="SSF63829">
    <property type="entry name" value="Calcium-dependent phosphotriesterase"/>
    <property type="match status" value="1"/>
</dbReference>
<feature type="chain" id="PRO_5031567545" evidence="1">
    <location>
        <begin position="20"/>
        <end position="201"/>
    </location>
</feature>
<dbReference type="InterPro" id="IPR015943">
    <property type="entry name" value="WD40/YVTN_repeat-like_dom_sf"/>
</dbReference>
<evidence type="ECO:0000313" key="2">
    <source>
        <dbReference type="EMBL" id="MBB3120702.1"/>
    </source>
</evidence>
<name>A0A7W5BCJ2_9BURK</name>
<comment type="caution">
    <text evidence="2">The sequence shown here is derived from an EMBL/GenBank/DDBJ whole genome shotgun (WGS) entry which is preliminary data.</text>
</comment>
<reference evidence="2 3" key="1">
    <citation type="submission" date="2020-08" db="EMBL/GenBank/DDBJ databases">
        <title>Genomic Encyclopedia of Type Strains, Phase III (KMG-III): the genomes of soil and plant-associated and newly described type strains.</title>
        <authorList>
            <person name="Whitman W."/>
        </authorList>
    </citation>
    <scope>NUCLEOTIDE SEQUENCE [LARGE SCALE GENOMIC DNA]</scope>
    <source>
        <strain evidence="2 3">CECT 8897</strain>
    </source>
</reference>
<feature type="signal peptide" evidence="1">
    <location>
        <begin position="1"/>
        <end position="19"/>
    </location>
</feature>
<evidence type="ECO:0000313" key="3">
    <source>
        <dbReference type="Proteomes" id="UP000541535"/>
    </source>
</evidence>
<accession>A0A7W5BCJ2</accession>
<dbReference type="RefSeq" id="WP_229426281.1">
    <property type="nucleotide sequence ID" value="NZ_JACHXD010000011.1"/>
</dbReference>
<proteinExistence type="predicted"/>
<dbReference type="Proteomes" id="UP000541535">
    <property type="component" value="Unassembled WGS sequence"/>
</dbReference>
<dbReference type="EMBL" id="JACHXD010000011">
    <property type="protein sequence ID" value="MBB3120702.1"/>
    <property type="molecule type" value="Genomic_DNA"/>
</dbReference>
<organism evidence="2 3">
    <name type="scientific">Pseudoduganella violacea</name>
    <dbReference type="NCBI Taxonomy" id="1715466"/>
    <lineage>
        <taxon>Bacteria</taxon>
        <taxon>Pseudomonadati</taxon>
        <taxon>Pseudomonadota</taxon>
        <taxon>Betaproteobacteria</taxon>
        <taxon>Burkholderiales</taxon>
        <taxon>Oxalobacteraceae</taxon>
        <taxon>Telluria group</taxon>
        <taxon>Pseudoduganella</taxon>
    </lineage>
</organism>
<dbReference type="AlphaFoldDB" id="A0A7W5BCJ2"/>
<dbReference type="Gene3D" id="2.130.10.10">
    <property type="entry name" value="YVTN repeat-like/Quinoprotein amine dehydrogenase"/>
    <property type="match status" value="1"/>
</dbReference>
<protein>
    <submittedName>
        <fullName evidence="2">Ligand-binding sensor domain-containing protein</fullName>
    </submittedName>
</protein>